<evidence type="ECO:0000259" key="3">
    <source>
        <dbReference type="PROSITE" id="PS50937"/>
    </source>
</evidence>
<dbReference type="Gene3D" id="1.10.1660.10">
    <property type="match status" value="1"/>
</dbReference>
<feature type="domain" description="HTH merR-type" evidence="3">
    <location>
        <begin position="48"/>
        <end position="118"/>
    </location>
</feature>
<evidence type="ECO:0000313" key="5">
    <source>
        <dbReference type="Proteomes" id="UP001189813"/>
    </source>
</evidence>
<evidence type="ECO:0000256" key="2">
    <source>
        <dbReference type="SAM" id="Coils"/>
    </source>
</evidence>
<keyword evidence="1" id="KW-0238">DNA-binding</keyword>
<dbReference type="PANTHER" id="PTHR30204">
    <property type="entry name" value="REDOX-CYCLING DRUG-SENSING TRANSCRIPTIONAL ACTIVATOR SOXR"/>
    <property type="match status" value="1"/>
</dbReference>
<proteinExistence type="predicted"/>
<dbReference type="EMBL" id="CATZBU010000001">
    <property type="protein sequence ID" value="CAJ0779415.1"/>
    <property type="molecule type" value="Genomic_DNA"/>
</dbReference>
<keyword evidence="2" id="KW-0175">Coiled coil</keyword>
<gene>
    <name evidence="4" type="ORF">LMG19083_00535</name>
</gene>
<reference evidence="4 5" key="1">
    <citation type="submission" date="2023-07" db="EMBL/GenBank/DDBJ databases">
        <authorList>
            <person name="Peeters C."/>
        </authorList>
    </citation>
    <scope>NUCLEOTIDE SEQUENCE [LARGE SCALE GENOMIC DNA]</scope>
    <source>
        <strain evidence="4 5">LMG 19083</strain>
    </source>
</reference>
<dbReference type="InterPro" id="IPR009061">
    <property type="entry name" value="DNA-bd_dom_put_sf"/>
</dbReference>
<evidence type="ECO:0000313" key="4">
    <source>
        <dbReference type="EMBL" id="CAJ0779415.1"/>
    </source>
</evidence>
<dbReference type="Pfam" id="PF13411">
    <property type="entry name" value="MerR_1"/>
    <property type="match status" value="1"/>
</dbReference>
<organism evidence="4 5">
    <name type="scientific">Ralstonia psammae</name>
    <dbReference type="NCBI Taxonomy" id="3058598"/>
    <lineage>
        <taxon>Bacteria</taxon>
        <taxon>Pseudomonadati</taxon>
        <taxon>Pseudomonadota</taxon>
        <taxon>Betaproteobacteria</taxon>
        <taxon>Burkholderiales</taxon>
        <taxon>Burkholderiaceae</taxon>
        <taxon>Ralstonia</taxon>
    </lineage>
</organism>
<dbReference type="PANTHER" id="PTHR30204:SF58">
    <property type="entry name" value="HTH-TYPE TRANSCRIPTIONAL REGULATOR YFMP"/>
    <property type="match status" value="1"/>
</dbReference>
<dbReference type="SMART" id="SM00422">
    <property type="entry name" value="HTH_MERR"/>
    <property type="match status" value="1"/>
</dbReference>
<accession>A0ABN9IHQ0</accession>
<dbReference type="SUPFAM" id="SSF46955">
    <property type="entry name" value="Putative DNA-binding domain"/>
    <property type="match status" value="1"/>
</dbReference>
<comment type="caution">
    <text evidence="4">The sequence shown here is derived from an EMBL/GenBank/DDBJ whole genome shotgun (WGS) entry which is preliminary data.</text>
</comment>
<name>A0ABN9IHQ0_9RALS</name>
<dbReference type="PROSITE" id="PS50937">
    <property type="entry name" value="HTH_MERR_2"/>
    <property type="match status" value="1"/>
</dbReference>
<dbReference type="CDD" id="cd04776">
    <property type="entry name" value="HTH_GnyR"/>
    <property type="match status" value="1"/>
</dbReference>
<feature type="coiled-coil region" evidence="2">
    <location>
        <begin position="133"/>
        <end position="170"/>
    </location>
</feature>
<sequence>MSLPGVHVSSHLCRYSVPRRMSASTPSAAAALAADLESGDAGELADASFTITDLAREFDITPRAIRFYEDQGLLAPDRQGPGGRRRVYSAGERTRLKLTLRGKRLGLSLGEIKEILDLYESPRDTVPQLERFLASLAQHRAVLTQQLEDLNAQLAEIDQHERQCRRLLDDAQASTGKPPKRRKAA</sequence>
<protein>
    <recommendedName>
        <fullName evidence="3">HTH merR-type domain-containing protein</fullName>
    </recommendedName>
</protein>
<evidence type="ECO:0000256" key="1">
    <source>
        <dbReference type="ARBA" id="ARBA00023125"/>
    </source>
</evidence>
<dbReference type="InterPro" id="IPR000551">
    <property type="entry name" value="MerR-type_HTH_dom"/>
</dbReference>
<dbReference type="InterPro" id="IPR047057">
    <property type="entry name" value="MerR_fam"/>
</dbReference>
<keyword evidence="5" id="KW-1185">Reference proteome</keyword>
<dbReference type="Proteomes" id="UP001189813">
    <property type="component" value="Unassembled WGS sequence"/>
</dbReference>